<dbReference type="Gene3D" id="3.40.1440.60">
    <property type="entry name" value="PriA, 3(prime) DNA-binding domain"/>
    <property type="match status" value="1"/>
</dbReference>
<evidence type="ECO:0000256" key="9">
    <source>
        <dbReference type="ARBA" id="ARBA00023125"/>
    </source>
</evidence>
<dbReference type="GO" id="GO:0006269">
    <property type="term" value="P:DNA replication, synthesis of primer"/>
    <property type="evidence" value="ECO:0007669"/>
    <property type="project" value="UniProtKB-KW"/>
</dbReference>
<dbReference type="GO" id="GO:0016787">
    <property type="term" value="F:hydrolase activity"/>
    <property type="evidence" value="ECO:0007669"/>
    <property type="project" value="UniProtKB-KW"/>
</dbReference>
<comment type="cofactor">
    <cofactor evidence="11">
        <name>Zn(2+)</name>
        <dbReference type="ChEBI" id="CHEBI:29105"/>
    </cofactor>
    <text evidence="11">Binds 2 zinc ions per subunit.</text>
</comment>
<keyword evidence="5" id="KW-0378">Hydrolase</keyword>
<evidence type="ECO:0000256" key="1">
    <source>
        <dbReference type="ARBA" id="ARBA00022515"/>
    </source>
</evidence>
<feature type="binding site" evidence="11">
    <location>
        <position position="373"/>
    </location>
    <ligand>
        <name>Zn(2+)</name>
        <dbReference type="ChEBI" id="CHEBI:29105"/>
        <label>2</label>
    </ligand>
</feature>
<feature type="binding site" evidence="11">
    <location>
        <position position="342"/>
    </location>
    <ligand>
        <name>Zn(2+)</name>
        <dbReference type="ChEBI" id="CHEBI:29105"/>
        <label>1</label>
    </ligand>
</feature>
<dbReference type="SUPFAM" id="SSF52540">
    <property type="entry name" value="P-loop containing nucleoside triphosphate hydrolases"/>
    <property type="match status" value="1"/>
</dbReference>
<keyword evidence="1 11" id="KW-0639">Primosome</keyword>
<gene>
    <name evidence="11 14" type="primary">priA</name>
    <name evidence="14" type="ORF">COX39_01485</name>
</gene>
<keyword evidence="4 11" id="KW-0547">Nucleotide-binding</keyword>
<feature type="binding site" evidence="11">
    <location>
        <position position="345"/>
    </location>
    <ligand>
        <name>Zn(2+)</name>
        <dbReference type="ChEBI" id="CHEBI:29105"/>
        <label>1</label>
    </ligand>
</feature>
<dbReference type="GO" id="GO:0006302">
    <property type="term" value="P:double-strand break repair"/>
    <property type="evidence" value="ECO:0007669"/>
    <property type="project" value="InterPro"/>
</dbReference>
<keyword evidence="9 11" id="KW-0238">DNA-binding</keyword>
<evidence type="ECO:0000256" key="11">
    <source>
        <dbReference type="HAMAP-Rule" id="MF_00983"/>
    </source>
</evidence>
<feature type="binding site" evidence="11">
    <location>
        <position position="351"/>
    </location>
    <ligand>
        <name>Zn(2+)</name>
        <dbReference type="ChEBI" id="CHEBI:29105"/>
        <label>2</label>
    </ligand>
</feature>
<comment type="similarity">
    <text evidence="11">Belongs to the helicase family. PriA subfamily.</text>
</comment>
<name>A0A2G9YR41_9BACT</name>
<evidence type="ECO:0000259" key="13">
    <source>
        <dbReference type="Pfam" id="PF18074"/>
    </source>
</evidence>
<sequence>MYAQVVPDVTTAKEKVSFTYQIPKNIADKIIIGQRVLIPFHQRKIEGVIVGISSHRPIAKKLKKIAKILDPTPVLDHLHLKLAQFISQYYFCPLSLAIFAMVPPQPKRKKLLKQNDEQDDFCGIKNNFETKLVCDRHQSRIKMYAQLAFKNYKQDKSSIIIFPESKLSQLVLEEFRLYFPISRICVWHSKLKNSQKFEYFLKIREGRIKIIIGSRSAIFTPVQNLGLIILDQDDDQSNKQEQSPRYHSKKVAAMLAKLTGAKLILGNSVISVENYFHLFKKNIEKISKNCNFNKIDTSLVDMNNQPDFLSVKVGETMQDFLKIKNKVLLFLARRGTASAVYCVDCEKTILCPKCDRPAIYHSSPLPCLICHTCGNRFGSPLRCPNCHSTKIKFLGIGSEKIESEIKRCYFDKKILRIDKDTAKKEITGLNSADIVIATAKIFDFPQFEPDLTAVLSLDNILNLPDFQSQEEVFKTLLNLNQMTKKKMIVQTYHPANEMLLAFKNNQFDNFYRRELHQRFLEKYPPFTHLIKLQFAHQNEKLCESETFKLASKLKQLAVASPAILKIMGPNPAFTYRQRNKYRWQIIIKLFKQDLKIRDIILKQVPEKWTIDIDPFNLL</sequence>
<dbReference type="HAMAP" id="MF_00983">
    <property type="entry name" value="PriA"/>
    <property type="match status" value="1"/>
</dbReference>
<feature type="binding site" evidence="11">
    <location>
        <position position="383"/>
    </location>
    <ligand>
        <name>Zn(2+)</name>
        <dbReference type="ChEBI" id="CHEBI:29105"/>
        <label>1</label>
    </ligand>
</feature>
<dbReference type="NCBIfam" id="TIGR00595">
    <property type="entry name" value="priA"/>
    <property type="match status" value="1"/>
</dbReference>
<evidence type="ECO:0000313" key="15">
    <source>
        <dbReference type="Proteomes" id="UP000231567"/>
    </source>
</evidence>
<dbReference type="EMBL" id="PCRM01000024">
    <property type="protein sequence ID" value="PIP21716.1"/>
    <property type="molecule type" value="Genomic_DNA"/>
</dbReference>
<evidence type="ECO:0000256" key="3">
    <source>
        <dbReference type="ARBA" id="ARBA00022723"/>
    </source>
</evidence>
<evidence type="ECO:0000256" key="4">
    <source>
        <dbReference type="ARBA" id="ARBA00022741"/>
    </source>
</evidence>
<dbReference type="InterPro" id="IPR027417">
    <property type="entry name" value="P-loop_NTPase"/>
</dbReference>
<dbReference type="GO" id="GO:0005524">
    <property type="term" value="F:ATP binding"/>
    <property type="evidence" value="ECO:0007669"/>
    <property type="project" value="UniProtKB-UniRule"/>
</dbReference>
<keyword evidence="6" id="KW-0347">Helicase</keyword>
<dbReference type="GO" id="GO:1990077">
    <property type="term" value="C:primosome complex"/>
    <property type="evidence" value="ECO:0007669"/>
    <property type="project" value="UniProtKB-UniRule"/>
</dbReference>
<dbReference type="GO" id="GO:0006310">
    <property type="term" value="P:DNA recombination"/>
    <property type="evidence" value="ECO:0007669"/>
    <property type="project" value="InterPro"/>
</dbReference>
<comment type="function">
    <text evidence="11">Initiates the restart of stalled replication forks, which reloads the replicative helicase on sites other than the origin of replication. Recognizes and binds to abandoned replication forks and remodels them to uncover a helicase loading site. Promotes assembly of the primosome at these replication forks.</text>
</comment>
<feature type="binding site" evidence="11">
    <location>
        <position position="370"/>
    </location>
    <ligand>
        <name>Zn(2+)</name>
        <dbReference type="ChEBI" id="CHEBI:29105"/>
        <label>2</label>
    </ligand>
</feature>
<evidence type="ECO:0000256" key="7">
    <source>
        <dbReference type="ARBA" id="ARBA00022833"/>
    </source>
</evidence>
<evidence type="ECO:0000313" key="14">
    <source>
        <dbReference type="EMBL" id="PIP21716.1"/>
    </source>
</evidence>
<comment type="subunit">
    <text evidence="11">Component of the replication restart primosome.</text>
</comment>
<evidence type="ECO:0000256" key="2">
    <source>
        <dbReference type="ARBA" id="ARBA00022705"/>
    </source>
</evidence>
<dbReference type="AlphaFoldDB" id="A0A2G9YR41"/>
<comment type="caution">
    <text evidence="11">As this protein does not have any detectable helicase domains, it probably does not have helicase activity.</text>
</comment>
<dbReference type="Proteomes" id="UP000231567">
    <property type="component" value="Unassembled WGS sequence"/>
</dbReference>
<dbReference type="InterPro" id="IPR041236">
    <property type="entry name" value="PriA_C"/>
</dbReference>
<proteinExistence type="inferred from homology"/>
<evidence type="ECO:0000256" key="5">
    <source>
        <dbReference type="ARBA" id="ARBA00022801"/>
    </source>
</evidence>
<protein>
    <recommendedName>
        <fullName evidence="11">Probable replication restart protein PriA</fullName>
    </recommendedName>
    <alternativeName>
        <fullName evidence="11">Putative ATP-dependent DNA helicase PriA</fullName>
    </alternativeName>
</protein>
<comment type="caution">
    <text evidence="14">The sequence shown here is derived from an EMBL/GenBank/DDBJ whole genome shotgun (WGS) entry which is preliminary data.</text>
</comment>
<dbReference type="InterPro" id="IPR042115">
    <property type="entry name" value="PriA_3primeBD_sf"/>
</dbReference>
<feature type="binding site" evidence="11">
    <location>
        <position position="386"/>
    </location>
    <ligand>
        <name>Zn(2+)</name>
        <dbReference type="ChEBI" id="CHEBI:29105"/>
        <label>1</label>
    </ligand>
</feature>
<feature type="domain" description="Primosomal protein N' 3' DNA-binding" evidence="12">
    <location>
        <begin position="17"/>
        <end position="103"/>
    </location>
</feature>
<accession>A0A2G9YR41</accession>
<dbReference type="Pfam" id="PF17764">
    <property type="entry name" value="PriA_3primeBD"/>
    <property type="match status" value="1"/>
</dbReference>
<evidence type="ECO:0000256" key="10">
    <source>
        <dbReference type="ARBA" id="ARBA00023235"/>
    </source>
</evidence>
<dbReference type="GO" id="GO:0008270">
    <property type="term" value="F:zinc ion binding"/>
    <property type="evidence" value="ECO:0007669"/>
    <property type="project" value="UniProtKB-UniRule"/>
</dbReference>
<keyword evidence="8 11" id="KW-0067">ATP-binding</keyword>
<dbReference type="PANTHER" id="PTHR30580:SF0">
    <property type="entry name" value="PRIMOSOMAL PROTEIN N"/>
    <property type="match status" value="1"/>
</dbReference>
<dbReference type="Gene3D" id="3.40.50.300">
    <property type="entry name" value="P-loop containing nucleotide triphosphate hydrolases"/>
    <property type="match status" value="1"/>
</dbReference>
<dbReference type="InterPro" id="IPR005259">
    <property type="entry name" value="PriA"/>
</dbReference>
<dbReference type="GO" id="GO:0003677">
    <property type="term" value="F:DNA binding"/>
    <property type="evidence" value="ECO:0007669"/>
    <property type="project" value="UniProtKB-UniRule"/>
</dbReference>
<evidence type="ECO:0000256" key="6">
    <source>
        <dbReference type="ARBA" id="ARBA00022806"/>
    </source>
</evidence>
<feature type="domain" description="Primosomal protein N C-terminal" evidence="13">
    <location>
        <begin position="525"/>
        <end position="614"/>
    </location>
</feature>
<reference evidence="14 15" key="1">
    <citation type="submission" date="2017-09" db="EMBL/GenBank/DDBJ databases">
        <title>Depth-based differentiation of microbial function through sediment-hosted aquifers and enrichment of novel symbionts in the deep terrestrial subsurface.</title>
        <authorList>
            <person name="Probst A.J."/>
            <person name="Ladd B."/>
            <person name="Jarett J.K."/>
            <person name="Geller-Mcgrath D.E."/>
            <person name="Sieber C.M."/>
            <person name="Emerson J.B."/>
            <person name="Anantharaman K."/>
            <person name="Thomas B.C."/>
            <person name="Malmstrom R."/>
            <person name="Stieglmeier M."/>
            <person name="Klingl A."/>
            <person name="Woyke T."/>
            <person name="Ryan C.M."/>
            <person name="Banfield J.F."/>
        </authorList>
    </citation>
    <scope>NUCLEOTIDE SEQUENCE [LARGE SCALE GENOMIC DNA]</scope>
    <source>
        <strain evidence="14">CG23_combo_of_CG06-09_8_20_14_all_40_13</strain>
    </source>
</reference>
<dbReference type="PANTHER" id="PTHR30580">
    <property type="entry name" value="PRIMOSOMAL PROTEIN N"/>
    <property type="match status" value="1"/>
</dbReference>
<keyword evidence="7 11" id="KW-0862">Zinc</keyword>
<feature type="binding site" evidence="11">
    <location>
        <position position="354"/>
    </location>
    <ligand>
        <name>Zn(2+)</name>
        <dbReference type="ChEBI" id="CHEBI:29105"/>
        <label>2</label>
    </ligand>
</feature>
<keyword evidence="10" id="KW-0413">Isomerase</keyword>
<dbReference type="GO" id="GO:0006270">
    <property type="term" value="P:DNA replication initiation"/>
    <property type="evidence" value="ECO:0007669"/>
    <property type="project" value="TreeGrafter"/>
</dbReference>
<dbReference type="InterPro" id="IPR041222">
    <property type="entry name" value="PriA_3primeBD"/>
</dbReference>
<evidence type="ECO:0000259" key="12">
    <source>
        <dbReference type="Pfam" id="PF17764"/>
    </source>
</evidence>
<dbReference type="GO" id="GO:0043138">
    <property type="term" value="F:3'-5' DNA helicase activity"/>
    <property type="evidence" value="ECO:0007669"/>
    <property type="project" value="TreeGrafter"/>
</dbReference>
<keyword evidence="3 11" id="KW-0479">Metal-binding</keyword>
<evidence type="ECO:0000256" key="8">
    <source>
        <dbReference type="ARBA" id="ARBA00022840"/>
    </source>
</evidence>
<organism evidence="14 15">
    <name type="scientific">Candidatus Nealsonbacteria bacterium CG23_combo_of_CG06-09_8_20_14_all_40_13</name>
    <dbReference type="NCBI Taxonomy" id="1974724"/>
    <lineage>
        <taxon>Bacteria</taxon>
        <taxon>Candidatus Nealsoniibacteriota</taxon>
    </lineage>
</organism>
<keyword evidence="2 11" id="KW-0235">DNA replication</keyword>
<dbReference type="Pfam" id="PF18074">
    <property type="entry name" value="PriA_C"/>
    <property type="match status" value="1"/>
</dbReference>